<accession>A0A2W2BZ53</accession>
<proteinExistence type="inferred from homology"/>
<dbReference type="SUPFAM" id="SSF53383">
    <property type="entry name" value="PLP-dependent transferases"/>
    <property type="match status" value="1"/>
</dbReference>
<gene>
    <name evidence="7" type="ORF">DK847_02850</name>
</gene>
<dbReference type="RefSeq" id="WP_111196084.1">
    <property type="nucleotide sequence ID" value="NZ_QKVK01000001.1"/>
</dbReference>
<dbReference type="PIRSF" id="PIRSF038940">
    <property type="entry name" value="Low_specificity_LTA"/>
    <property type="match status" value="1"/>
</dbReference>
<comment type="subunit">
    <text evidence="3">Homotetramer.</text>
</comment>
<evidence type="ECO:0000256" key="2">
    <source>
        <dbReference type="ARBA" id="ARBA00006966"/>
    </source>
</evidence>
<dbReference type="Proteomes" id="UP000248795">
    <property type="component" value="Unassembled WGS sequence"/>
</dbReference>
<dbReference type="InterPro" id="IPR015421">
    <property type="entry name" value="PyrdxlP-dep_Trfase_major"/>
</dbReference>
<sequence length="349" mass="37326">MNFASDNVYGVHPKILAALADVNGGTAPSYGGDDQTKRAEEMLKEIFGCELRAFLVTSGTAANGLALSTITPGFGAIFCNAEAHIAVDECNSPEFFTGGAKIIGLNGPGGKITPRQVEKALKGFIRGEHDPKPKGVSLTNATELGTVYSPSEVKAFSDLIRPRGMKLHMDGARFANAVAGLGCTPAELTWKSGVDVLSFGATKNGAMMLEAVVFFDLGLAEDFAYRRMRGGQLLSKSRYLGAQMIAYLEDGLWLENARRANALAQRLAKGLTAGGKVRIPNPVEANEVFAVMPKTMFDRLQASGAKFYDWMPDSLGDAIRPDEIFARFVLSFATPEEEVGAFARLVAEG</sequence>
<name>A0A2W2BZ53_9HYPH</name>
<comment type="function">
    <text evidence="5">Catalyzes the cleavage of L-allo-threonine and L-threonine to glycine and acetaldehyde.</text>
</comment>
<dbReference type="Pfam" id="PF01212">
    <property type="entry name" value="Beta_elim_lyase"/>
    <property type="match status" value="1"/>
</dbReference>
<dbReference type="GO" id="GO:0008732">
    <property type="term" value="F:L-allo-threonine aldolase activity"/>
    <property type="evidence" value="ECO:0007669"/>
    <property type="project" value="RHEA"/>
</dbReference>
<keyword evidence="4 5" id="KW-0663">Pyridoxal phosphate</keyword>
<dbReference type="InterPro" id="IPR015422">
    <property type="entry name" value="PyrdxlP-dep_Trfase_small"/>
</dbReference>
<keyword evidence="5" id="KW-0456">Lyase</keyword>
<organism evidence="7 8">
    <name type="scientific">Aestuariivirga litoralis</name>
    <dbReference type="NCBI Taxonomy" id="2650924"/>
    <lineage>
        <taxon>Bacteria</taxon>
        <taxon>Pseudomonadati</taxon>
        <taxon>Pseudomonadota</taxon>
        <taxon>Alphaproteobacteria</taxon>
        <taxon>Hyphomicrobiales</taxon>
        <taxon>Aestuariivirgaceae</taxon>
        <taxon>Aestuariivirga</taxon>
    </lineage>
</organism>
<keyword evidence="8" id="KW-1185">Reference proteome</keyword>
<dbReference type="InterPro" id="IPR001597">
    <property type="entry name" value="ArAA_b-elim_lyase/Thr_aldolase"/>
</dbReference>
<protein>
    <recommendedName>
        <fullName evidence="5">L-threonine aldolase</fullName>
        <ecNumber evidence="5">4.1.2.48</ecNumber>
    </recommendedName>
</protein>
<dbReference type="AlphaFoldDB" id="A0A2W2BZ53"/>
<comment type="similarity">
    <text evidence="2 5">Belongs to the threonine aldolase family.</text>
</comment>
<dbReference type="Gene3D" id="3.90.1150.10">
    <property type="entry name" value="Aspartate Aminotransferase, domain 1"/>
    <property type="match status" value="1"/>
</dbReference>
<evidence type="ECO:0000256" key="1">
    <source>
        <dbReference type="ARBA" id="ARBA00001933"/>
    </source>
</evidence>
<dbReference type="PANTHER" id="PTHR48097">
    <property type="entry name" value="L-THREONINE ALDOLASE-RELATED"/>
    <property type="match status" value="1"/>
</dbReference>
<evidence type="ECO:0000256" key="4">
    <source>
        <dbReference type="ARBA" id="ARBA00022898"/>
    </source>
</evidence>
<dbReference type="EMBL" id="QKVK01000001">
    <property type="protein sequence ID" value="PZF78756.1"/>
    <property type="molecule type" value="Genomic_DNA"/>
</dbReference>
<dbReference type="PANTHER" id="PTHR48097:SF5">
    <property type="entry name" value="LOW SPECIFICITY L-THREONINE ALDOLASE"/>
    <property type="match status" value="1"/>
</dbReference>
<feature type="domain" description="Aromatic amino acid beta-eliminating lyase/threonine aldolase" evidence="6">
    <location>
        <begin position="3"/>
        <end position="292"/>
    </location>
</feature>
<reference evidence="8" key="1">
    <citation type="submission" date="2018-06" db="EMBL/GenBank/DDBJ databases">
        <title>Aestuariibacter litoralis strain KCTC 52945T.</title>
        <authorList>
            <person name="Li X."/>
            <person name="Salam N."/>
            <person name="Li J.-L."/>
            <person name="Chen Y.-M."/>
            <person name="Yang Z.-W."/>
            <person name="Zhang L.-Y."/>
            <person name="Han M.-X."/>
            <person name="Xiao M."/>
            <person name="Li W.-J."/>
        </authorList>
    </citation>
    <scope>NUCLEOTIDE SEQUENCE [LARGE SCALE GENOMIC DNA]</scope>
    <source>
        <strain evidence="8">KCTC 52945</strain>
    </source>
</reference>
<dbReference type="InterPro" id="IPR015424">
    <property type="entry name" value="PyrdxlP-dep_Trfase"/>
</dbReference>
<evidence type="ECO:0000256" key="3">
    <source>
        <dbReference type="ARBA" id="ARBA00011881"/>
    </source>
</evidence>
<dbReference type="Gene3D" id="3.40.640.10">
    <property type="entry name" value="Type I PLP-dependent aspartate aminotransferase-like (Major domain)"/>
    <property type="match status" value="1"/>
</dbReference>
<evidence type="ECO:0000256" key="5">
    <source>
        <dbReference type="PIRNR" id="PIRNR038940"/>
    </source>
</evidence>
<comment type="caution">
    <text evidence="7">The sequence shown here is derived from an EMBL/GenBank/DDBJ whole genome shotgun (WGS) entry which is preliminary data.</text>
</comment>
<evidence type="ECO:0000313" key="7">
    <source>
        <dbReference type="EMBL" id="PZF78756.1"/>
    </source>
</evidence>
<evidence type="ECO:0000259" key="6">
    <source>
        <dbReference type="Pfam" id="PF01212"/>
    </source>
</evidence>
<dbReference type="InterPro" id="IPR026273">
    <property type="entry name" value="Low_specificity_L-TA_bact"/>
</dbReference>
<comment type="catalytic activity">
    <reaction evidence="5">
        <text>L-threonine = acetaldehyde + glycine</text>
        <dbReference type="Rhea" id="RHEA:19625"/>
        <dbReference type="ChEBI" id="CHEBI:15343"/>
        <dbReference type="ChEBI" id="CHEBI:57305"/>
        <dbReference type="ChEBI" id="CHEBI:57926"/>
        <dbReference type="EC" id="4.1.2.48"/>
    </reaction>
</comment>
<comment type="catalytic activity">
    <reaction evidence="5">
        <text>L-allo-threonine = acetaldehyde + glycine</text>
        <dbReference type="Rhea" id="RHEA:26209"/>
        <dbReference type="ChEBI" id="CHEBI:15343"/>
        <dbReference type="ChEBI" id="CHEBI:57305"/>
        <dbReference type="ChEBI" id="CHEBI:58585"/>
        <dbReference type="EC" id="4.1.2.48"/>
    </reaction>
</comment>
<comment type="cofactor">
    <cofactor evidence="1 5">
        <name>pyridoxal 5'-phosphate</name>
        <dbReference type="ChEBI" id="CHEBI:597326"/>
    </cofactor>
</comment>
<evidence type="ECO:0000313" key="8">
    <source>
        <dbReference type="Proteomes" id="UP000248795"/>
    </source>
</evidence>
<dbReference type="GO" id="GO:0006567">
    <property type="term" value="P:L-threonine catabolic process"/>
    <property type="evidence" value="ECO:0007669"/>
    <property type="project" value="UniProtKB-UniRule"/>
</dbReference>
<dbReference type="EC" id="4.1.2.48" evidence="5"/>